<feature type="compositionally biased region" description="Basic and acidic residues" evidence="1">
    <location>
        <begin position="585"/>
        <end position="594"/>
    </location>
</feature>
<reference evidence="4" key="1">
    <citation type="submission" date="2019-10" db="EMBL/GenBank/DDBJ databases">
        <authorList>
            <person name="Zhang R."/>
            <person name="Pan Y."/>
            <person name="Wang J."/>
            <person name="Ma R."/>
            <person name="Yu S."/>
        </authorList>
    </citation>
    <scope>NUCLEOTIDE SEQUENCE</scope>
    <source>
        <strain evidence="4">LA-IB0</strain>
        <tissue evidence="4">Leaf</tissue>
    </source>
</reference>
<feature type="compositionally biased region" description="Basic residues" evidence="1">
    <location>
        <begin position="596"/>
        <end position="608"/>
    </location>
</feature>
<feature type="compositionally biased region" description="Polar residues" evidence="1">
    <location>
        <begin position="413"/>
        <end position="422"/>
    </location>
</feature>
<dbReference type="AlphaFoldDB" id="A0AAV6YK25"/>
<evidence type="ECO:0000259" key="3">
    <source>
        <dbReference type="Pfam" id="PF25502"/>
    </source>
</evidence>
<feature type="domain" description="DUF7913" evidence="2">
    <location>
        <begin position="24"/>
        <end position="141"/>
    </location>
</feature>
<feature type="compositionally biased region" description="Polar residues" evidence="1">
    <location>
        <begin position="568"/>
        <end position="584"/>
    </location>
</feature>
<evidence type="ECO:0000256" key="1">
    <source>
        <dbReference type="SAM" id="MobiDB-lite"/>
    </source>
</evidence>
<feature type="region of interest" description="Disordered" evidence="1">
    <location>
        <begin position="402"/>
        <end position="422"/>
    </location>
</feature>
<evidence type="ECO:0000313" key="4">
    <source>
        <dbReference type="EMBL" id="KAG8391928.1"/>
    </source>
</evidence>
<evidence type="ECO:0008006" key="6">
    <source>
        <dbReference type="Google" id="ProtNLM"/>
    </source>
</evidence>
<sequence>MLGVRMALGSEPAAERAVTKSDVGSPKDVVLALMETLVDPRLPFSGSVNDPPSKLAQKSIATQMHAVVLLYNYYHRKQNPELEFLNFVSFSKLAVSLRPSLTSFMKMMNESESMELSDGEDYLSLTEKAIKDACDISMALDAMKDNPTTEGCQISKVTVLLIDLKKENCLLQFGAITEGVWSLIEKEVNDSNINPDISAEEKVGNKRKRKVQEALIDDYVCLKLAFGALKDSIGIDSSDLVVLETHVAYSLSKKKSAAQFYMMQCSQSFSVNQSVPLKFLVESLEGPLAKKTSSGWTTTPVVEYHHMLPYVGFISRWLTGAPPLPVIKYNGNDLDCIDNNYVEKKVESSDTIVDESSEDNQKKRKYPSGCKLASSINKFNKRSDIQCSAKEAARGTHLVNLDNDGDKHEKASFSGNSSGLSQRTVKDDNVIEKFNKKSDFVDSAKNKVLSKGLCRKAATYEIVFEKFNKKSETADSVKKEEHKLDSKSHERAKASLAGSPKGMQRSNVNEFNKSSNAREDMSKKLNSKIRLYHQQSKNNSSDEHVDENSEVADSARKEDKKSDECSKGSLSGSSNGTQILNKNETSNEREDASKKLNSKIRVYHHRSKNISSDQEDGVNLKAEMADPLKSNDALIFRDEKVPENNVDVNISCNQNGMAGTDNQLVGFEANTNYNTEVQNVMASEELQNALALLYRKRQELGSQIGAMGDMLALCEDNIERIRDRGDVGLARKCVKSILSGNYQLLLKNEANVQDKGHQHGEDHGNSQAEKQTRLRDIFLPGKSSCQDLEYICLKNNWRLPRYLVEPSDGKFESNVVVESKDLKLSSKGDLESNPCDARESAAAQMILKMQSSFVIKAD</sequence>
<gene>
    <name evidence="4" type="ORF">BUALT_Bualt01G0237900</name>
</gene>
<dbReference type="PANTHER" id="PTHR33913:SF1">
    <property type="entry name" value="DRBM DOMAIN-CONTAINING PROTEIN"/>
    <property type="match status" value="1"/>
</dbReference>
<evidence type="ECO:0000259" key="2">
    <source>
        <dbReference type="Pfam" id="PF25500"/>
    </source>
</evidence>
<name>A0AAV6YK25_9LAMI</name>
<feature type="domain" description="DUF7915" evidence="3">
    <location>
        <begin position="177"/>
        <end position="319"/>
    </location>
</feature>
<organism evidence="4 5">
    <name type="scientific">Buddleja alternifolia</name>
    <dbReference type="NCBI Taxonomy" id="168488"/>
    <lineage>
        <taxon>Eukaryota</taxon>
        <taxon>Viridiplantae</taxon>
        <taxon>Streptophyta</taxon>
        <taxon>Embryophyta</taxon>
        <taxon>Tracheophyta</taxon>
        <taxon>Spermatophyta</taxon>
        <taxon>Magnoliopsida</taxon>
        <taxon>eudicotyledons</taxon>
        <taxon>Gunneridae</taxon>
        <taxon>Pentapetalae</taxon>
        <taxon>asterids</taxon>
        <taxon>lamiids</taxon>
        <taxon>Lamiales</taxon>
        <taxon>Scrophulariaceae</taxon>
        <taxon>Buddlejeae</taxon>
        <taxon>Buddleja</taxon>
    </lineage>
</organism>
<dbReference type="Pfam" id="PF25500">
    <property type="entry name" value="DUF7913"/>
    <property type="match status" value="1"/>
</dbReference>
<feature type="region of interest" description="Disordered" evidence="1">
    <location>
        <begin position="534"/>
        <end position="614"/>
    </location>
</feature>
<accession>A0AAV6YK25</accession>
<feature type="compositionally biased region" description="Basic and acidic residues" evidence="1">
    <location>
        <begin position="472"/>
        <end position="493"/>
    </location>
</feature>
<feature type="compositionally biased region" description="Polar residues" evidence="1">
    <location>
        <begin position="504"/>
        <end position="515"/>
    </location>
</feature>
<feature type="region of interest" description="Disordered" evidence="1">
    <location>
        <begin position="472"/>
        <end position="520"/>
    </location>
</feature>
<dbReference type="Pfam" id="PF25502">
    <property type="entry name" value="DUF7915"/>
    <property type="match status" value="1"/>
</dbReference>
<protein>
    <recommendedName>
        <fullName evidence="6">DRBM domain-containing protein</fullName>
    </recommendedName>
</protein>
<comment type="caution">
    <text evidence="4">The sequence shown here is derived from an EMBL/GenBank/DDBJ whole genome shotgun (WGS) entry which is preliminary data.</text>
</comment>
<feature type="compositionally biased region" description="Basic and acidic residues" evidence="1">
    <location>
        <begin position="540"/>
        <end position="566"/>
    </location>
</feature>
<evidence type="ECO:0000313" key="5">
    <source>
        <dbReference type="Proteomes" id="UP000826271"/>
    </source>
</evidence>
<dbReference type="PANTHER" id="PTHR33913">
    <property type="entry name" value="ALEURONE LAYER MORPHOGENESIS PROTEIN"/>
    <property type="match status" value="1"/>
</dbReference>
<dbReference type="Proteomes" id="UP000826271">
    <property type="component" value="Unassembled WGS sequence"/>
</dbReference>
<dbReference type="InterPro" id="IPR057235">
    <property type="entry name" value="DUF7913"/>
</dbReference>
<dbReference type="InterPro" id="IPR057237">
    <property type="entry name" value="DUF7915"/>
</dbReference>
<proteinExistence type="predicted"/>
<dbReference type="EMBL" id="WHWC01000001">
    <property type="protein sequence ID" value="KAG8391928.1"/>
    <property type="molecule type" value="Genomic_DNA"/>
</dbReference>
<dbReference type="Pfam" id="PF14709">
    <property type="entry name" value="DND1_DSRM"/>
    <property type="match status" value="1"/>
</dbReference>
<keyword evidence="5" id="KW-1185">Reference proteome</keyword>